<evidence type="ECO:0000259" key="1">
    <source>
        <dbReference type="Pfam" id="PF07238"/>
    </source>
</evidence>
<feature type="domain" description="PilZ" evidence="1">
    <location>
        <begin position="2"/>
        <end position="90"/>
    </location>
</feature>
<dbReference type="InterPro" id="IPR009875">
    <property type="entry name" value="PilZ_domain"/>
</dbReference>
<dbReference type="Gene3D" id="2.40.10.220">
    <property type="entry name" value="predicted glycosyltransferase like domains"/>
    <property type="match status" value="1"/>
</dbReference>
<dbReference type="GO" id="GO:0035438">
    <property type="term" value="F:cyclic-di-GMP binding"/>
    <property type="evidence" value="ECO:0007669"/>
    <property type="project" value="InterPro"/>
</dbReference>
<reference evidence="2" key="1">
    <citation type="journal article" date="2020" name="mSystems">
        <title>Genome- and Community-Level Interaction Insights into Carbon Utilization and Element Cycling Functions of Hydrothermarchaeota in Hydrothermal Sediment.</title>
        <authorList>
            <person name="Zhou Z."/>
            <person name="Liu Y."/>
            <person name="Xu W."/>
            <person name="Pan J."/>
            <person name="Luo Z.H."/>
            <person name="Li M."/>
        </authorList>
    </citation>
    <scope>NUCLEOTIDE SEQUENCE [LARGE SCALE GENOMIC DNA]</scope>
    <source>
        <strain evidence="2">HyVt-535</strain>
    </source>
</reference>
<dbReference type="Pfam" id="PF07238">
    <property type="entry name" value="PilZ"/>
    <property type="match status" value="1"/>
</dbReference>
<evidence type="ECO:0000313" key="2">
    <source>
        <dbReference type="EMBL" id="HHH12776.1"/>
    </source>
</evidence>
<comment type="caution">
    <text evidence="2">The sequence shown here is derived from an EMBL/GenBank/DDBJ whole genome shotgun (WGS) entry which is preliminary data.</text>
</comment>
<gene>
    <name evidence="2" type="ORF">ENJ98_00910</name>
</gene>
<dbReference type="AlphaFoldDB" id="A0A7C5IYK8"/>
<sequence>MDRRLSPRVEWNGPVHYRTGEHDRYRTGFLTDISTTGAMLWLDAKLEEGDRLEVRMQSEYDPRPVKMHFEVVRVLPQPRNGYTGYGCRLERHEPWEKE</sequence>
<dbReference type="Proteomes" id="UP000886100">
    <property type="component" value="Unassembled WGS sequence"/>
</dbReference>
<accession>A0A7C5IYK8</accession>
<dbReference type="EMBL" id="DROM01000058">
    <property type="protein sequence ID" value="HHH12776.1"/>
    <property type="molecule type" value="Genomic_DNA"/>
</dbReference>
<name>A0A7C5IYK8_9GAMM</name>
<proteinExistence type="predicted"/>
<organism evidence="2">
    <name type="scientific">Thiolapillus brandeum</name>
    <dbReference type="NCBI Taxonomy" id="1076588"/>
    <lineage>
        <taxon>Bacteria</taxon>
        <taxon>Pseudomonadati</taxon>
        <taxon>Pseudomonadota</taxon>
        <taxon>Gammaproteobacteria</taxon>
        <taxon>Chromatiales</taxon>
        <taxon>Sedimenticolaceae</taxon>
        <taxon>Thiolapillus</taxon>
    </lineage>
</organism>
<dbReference type="SUPFAM" id="SSF141371">
    <property type="entry name" value="PilZ domain-like"/>
    <property type="match status" value="1"/>
</dbReference>
<protein>
    <submittedName>
        <fullName evidence="2">PilZ domain-containing protein</fullName>
    </submittedName>
</protein>